<evidence type="ECO:0000313" key="2">
    <source>
        <dbReference type="Proteomes" id="UP000199377"/>
    </source>
</evidence>
<protein>
    <recommendedName>
        <fullName evidence="3">Sulfotransferase family protein</fullName>
    </recommendedName>
</protein>
<dbReference type="STRING" id="1114924.SAMN05216258_101403"/>
<organism evidence="1 2">
    <name type="scientific">Albimonas pacifica</name>
    <dbReference type="NCBI Taxonomy" id="1114924"/>
    <lineage>
        <taxon>Bacteria</taxon>
        <taxon>Pseudomonadati</taxon>
        <taxon>Pseudomonadota</taxon>
        <taxon>Alphaproteobacteria</taxon>
        <taxon>Rhodobacterales</taxon>
        <taxon>Paracoccaceae</taxon>
        <taxon>Albimonas</taxon>
    </lineage>
</organism>
<evidence type="ECO:0000313" key="1">
    <source>
        <dbReference type="EMBL" id="SFH66755.1"/>
    </source>
</evidence>
<gene>
    <name evidence="1" type="ORF">SAMN05216258_101403</name>
</gene>
<reference evidence="1 2" key="1">
    <citation type="submission" date="2016-10" db="EMBL/GenBank/DDBJ databases">
        <authorList>
            <person name="de Groot N.N."/>
        </authorList>
    </citation>
    <scope>NUCLEOTIDE SEQUENCE [LARGE SCALE GENOMIC DNA]</scope>
    <source>
        <strain evidence="1 2">CGMCC 1.11030</strain>
    </source>
</reference>
<dbReference type="SUPFAM" id="SSF52540">
    <property type="entry name" value="P-loop containing nucleoside triphosphate hydrolases"/>
    <property type="match status" value="1"/>
</dbReference>
<dbReference type="RefSeq" id="WP_092857294.1">
    <property type="nucleotide sequence ID" value="NZ_FOQH01000001.1"/>
</dbReference>
<dbReference type="EMBL" id="FOQH01000001">
    <property type="protein sequence ID" value="SFH66755.1"/>
    <property type="molecule type" value="Genomic_DNA"/>
</dbReference>
<dbReference type="OrthoDB" id="547419at2"/>
<evidence type="ECO:0008006" key="3">
    <source>
        <dbReference type="Google" id="ProtNLM"/>
    </source>
</evidence>
<dbReference type="Proteomes" id="UP000199377">
    <property type="component" value="Unassembled WGS sequence"/>
</dbReference>
<proteinExistence type="predicted"/>
<sequence length="369" mass="41162">MDLVIFMGHHKVGSSSLQSWLSTNWLALARAGILYPAVEMQGLASNLATALRGEAEPGATNPINVREAHNALAFKMMAESAERREVPPWHQKLPPSGQMIRAIRQQAETIRPRAVVLCSEVFANFAPMPPRLLKRLKTLFPKANVRIVCTLRRPDSYVTSWHGQRLKFGHHLRALREDGLEEHFGSIHFNYRRMLGKWVETFPRAEFALRDYAQVLASGGSVPDFMATSGLEWPEGLVEVADSNPSLPLAAMEIARRGNLELPGGAAKLLREHLIGSGKRLDYVPSAEVEMFGEANRALMLERFAPIDAWLAQVVGRERFFADLEEVGRTRPVPEMEAARAGLELVRADPAFADLRRDARGFVKKLAFA</sequence>
<dbReference type="InterPro" id="IPR027417">
    <property type="entry name" value="P-loop_NTPase"/>
</dbReference>
<name>A0A1I3BWS0_9RHOB</name>
<accession>A0A1I3BWS0</accession>
<dbReference type="Gene3D" id="3.40.50.300">
    <property type="entry name" value="P-loop containing nucleotide triphosphate hydrolases"/>
    <property type="match status" value="1"/>
</dbReference>
<dbReference type="AlphaFoldDB" id="A0A1I3BWS0"/>
<keyword evidence="2" id="KW-1185">Reference proteome</keyword>